<sequence>MATVPNLRISEAAALLGVSDDTVRRWIDQGRLPAVRLDNGRKGVAGRELAAFAQRGADSAEPGATVAASARNRMRGIVTRVLKDGVMAQVEMQAGPFRLVSLMSREAAEELGLEPGSVAVASIKSTHVVVEIPETT</sequence>
<dbReference type="Gene3D" id="1.10.1660.10">
    <property type="match status" value="1"/>
</dbReference>
<proteinExistence type="predicted"/>
<dbReference type="AlphaFoldDB" id="A0A918EFD1"/>
<dbReference type="InterPro" id="IPR005116">
    <property type="entry name" value="Transp-assoc_OB_typ1"/>
</dbReference>
<dbReference type="InterPro" id="IPR010093">
    <property type="entry name" value="SinI_DNA-bd"/>
</dbReference>
<dbReference type="Pfam" id="PF03459">
    <property type="entry name" value="TOBE"/>
    <property type="match status" value="1"/>
</dbReference>
<dbReference type="CDD" id="cd04762">
    <property type="entry name" value="HTH_MerR-trunc"/>
    <property type="match status" value="1"/>
</dbReference>
<dbReference type="SUPFAM" id="SSF50331">
    <property type="entry name" value="MOP-like"/>
    <property type="match status" value="1"/>
</dbReference>
<dbReference type="Proteomes" id="UP000639606">
    <property type="component" value="Unassembled WGS sequence"/>
</dbReference>
<dbReference type="GO" id="GO:0015689">
    <property type="term" value="P:molybdate ion transport"/>
    <property type="evidence" value="ECO:0007669"/>
    <property type="project" value="InterPro"/>
</dbReference>
<comment type="caution">
    <text evidence="4">The sequence shown here is derived from an EMBL/GenBank/DDBJ whole genome shotgun (WGS) entry which is preliminary data.</text>
</comment>
<reference evidence="4" key="2">
    <citation type="submission" date="2020-09" db="EMBL/GenBank/DDBJ databases">
        <authorList>
            <person name="Sun Q."/>
            <person name="Ohkuma M."/>
        </authorList>
    </citation>
    <scope>NUCLEOTIDE SEQUENCE</scope>
    <source>
        <strain evidence="4">JCM 3313</strain>
    </source>
</reference>
<evidence type="ECO:0000313" key="5">
    <source>
        <dbReference type="Proteomes" id="UP000639606"/>
    </source>
</evidence>
<reference evidence="4" key="1">
    <citation type="journal article" date="2014" name="Int. J. Syst. Evol. Microbiol.">
        <title>Complete genome sequence of Corynebacterium casei LMG S-19264T (=DSM 44701T), isolated from a smear-ripened cheese.</title>
        <authorList>
            <consortium name="US DOE Joint Genome Institute (JGI-PGF)"/>
            <person name="Walter F."/>
            <person name="Albersmeier A."/>
            <person name="Kalinowski J."/>
            <person name="Ruckert C."/>
        </authorList>
    </citation>
    <scope>NUCLEOTIDE SEQUENCE</scope>
    <source>
        <strain evidence="4">JCM 3313</strain>
    </source>
</reference>
<dbReference type="NCBIfam" id="TIGR01764">
    <property type="entry name" value="excise"/>
    <property type="match status" value="1"/>
</dbReference>
<accession>A0A918EFD1</accession>
<dbReference type="Gene3D" id="2.40.50.100">
    <property type="match status" value="1"/>
</dbReference>
<keyword evidence="1 2" id="KW-0500">Molybdenum</keyword>
<dbReference type="EMBL" id="BMRG01000008">
    <property type="protein sequence ID" value="GGP64353.1"/>
    <property type="molecule type" value="Genomic_DNA"/>
</dbReference>
<evidence type="ECO:0000313" key="4">
    <source>
        <dbReference type="EMBL" id="GGP64353.1"/>
    </source>
</evidence>
<dbReference type="Pfam" id="PF12728">
    <property type="entry name" value="HTH_17"/>
    <property type="match status" value="1"/>
</dbReference>
<evidence type="ECO:0000256" key="2">
    <source>
        <dbReference type="PROSITE-ProRule" id="PRU01213"/>
    </source>
</evidence>
<keyword evidence="5" id="KW-1185">Reference proteome</keyword>
<dbReference type="GO" id="GO:0003677">
    <property type="term" value="F:DNA binding"/>
    <property type="evidence" value="ECO:0007669"/>
    <property type="project" value="InterPro"/>
</dbReference>
<dbReference type="PROSITE" id="PS51866">
    <property type="entry name" value="MOP"/>
    <property type="match status" value="1"/>
</dbReference>
<evidence type="ECO:0000256" key="1">
    <source>
        <dbReference type="ARBA" id="ARBA00022505"/>
    </source>
</evidence>
<organism evidence="4 5">
    <name type="scientific">Saccharothrix coeruleofusca</name>
    <dbReference type="NCBI Taxonomy" id="33919"/>
    <lineage>
        <taxon>Bacteria</taxon>
        <taxon>Bacillati</taxon>
        <taxon>Actinomycetota</taxon>
        <taxon>Actinomycetes</taxon>
        <taxon>Pseudonocardiales</taxon>
        <taxon>Pseudonocardiaceae</taxon>
        <taxon>Saccharothrix</taxon>
    </lineage>
</organism>
<dbReference type="InterPro" id="IPR041657">
    <property type="entry name" value="HTH_17"/>
</dbReference>
<feature type="domain" description="Mop" evidence="3">
    <location>
        <begin position="67"/>
        <end position="132"/>
    </location>
</feature>
<dbReference type="InterPro" id="IPR008995">
    <property type="entry name" value="Mo/tungstate-bd_C_term_dom"/>
</dbReference>
<protein>
    <submittedName>
        <fullName evidence="4">MerR family transcriptional regulator</fullName>
    </submittedName>
</protein>
<dbReference type="InterPro" id="IPR004606">
    <property type="entry name" value="Mop_domain"/>
</dbReference>
<name>A0A918EFD1_9PSEU</name>
<evidence type="ECO:0000259" key="3">
    <source>
        <dbReference type="PROSITE" id="PS51866"/>
    </source>
</evidence>
<gene>
    <name evidence="4" type="ORF">GCM10010185_41040</name>
</gene>